<keyword evidence="2" id="KW-1185">Reference proteome</keyword>
<comment type="caution">
    <text evidence="1">The sequence shown here is derived from an EMBL/GenBank/DDBJ whole genome shotgun (WGS) entry which is preliminary data.</text>
</comment>
<reference evidence="1 2" key="1">
    <citation type="submission" date="2022-04" db="EMBL/GenBank/DDBJ databases">
        <title>Human microbiome associated bacterial genomes.</title>
        <authorList>
            <person name="Sandstrom S."/>
            <person name="Salamzade R."/>
            <person name="Kalan L.R."/>
        </authorList>
    </citation>
    <scope>NUCLEOTIDE SEQUENCE [LARGE SCALE GENOMIC DNA]</scope>
    <source>
        <strain evidence="2">p3-SID1799</strain>
    </source>
</reference>
<protein>
    <recommendedName>
        <fullName evidence="3">Head-to-tail adaptor</fullName>
    </recommendedName>
</protein>
<gene>
    <name evidence="1" type="ORF">M3D15_04585</name>
</gene>
<evidence type="ECO:0008006" key="3">
    <source>
        <dbReference type="Google" id="ProtNLM"/>
    </source>
</evidence>
<proteinExistence type="predicted"/>
<dbReference type="EMBL" id="JALXSQ010000013">
    <property type="protein sequence ID" value="MCT2042612.1"/>
    <property type="molecule type" value="Genomic_DNA"/>
</dbReference>
<dbReference type="RefSeq" id="WP_260104074.1">
    <property type="nucleotide sequence ID" value="NZ_JALXSQ010000013.1"/>
</dbReference>
<organism evidence="1 2">
    <name type="scientific">Pseudoclavibacter albus</name>
    <dbReference type="NCBI Taxonomy" id="272241"/>
    <lineage>
        <taxon>Bacteria</taxon>
        <taxon>Bacillati</taxon>
        <taxon>Actinomycetota</taxon>
        <taxon>Actinomycetes</taxon>
        <taxon>Micrococcales</taxon>
        <taxon>Microbacteriaceae</taxon>
        <taxon>Pseudoclavibacter</taxon>
    </lineage>
</organism>
<evidence type="ECO:0000313" key="2">
    <source>
        <dbReference type="Proteomes" id="UP001525379"/>
    </source>
</evidence>
<evidence type="ECO:0000313" key="1">
    <source>
        <dbReference type="EMBL" id="MCT2042612.1"/>
    </source>
</evidence>
<sequence>MGAFATVEQLEAVLEKKFTDEEKPRVEVLLADASTHLRDVIGAWVAPQQTATVRLLPRHGWIDLPQHPVVSVESVLSPYGVPLDFDFTGDAVKISETVSSLCEVTFTYGATEVPAELARMACVLASTTLLTLEASGALEAGGLATIAIDDFRASWSDGGVSSGMHVPELQAERLRARYGLQGVEVVHPR</sequence>
<name>A0ABT2HWB8_9MICO</name>
<dbReference type="Proteomes" id="UP001525379">
    <property type="component" value="Unassembled WGS sequence"/>
</dbReference>
<accession>A0ABT2HWB8</accession>